<sequence length="998" mass="114149">MSSYTTQEYFHKLENILLSSSQVLQKQFRTRWKKNTGETWESTEEQGKKFVDGEGKGVFKDATKSQKTMIKRGCLNEWELTTVAEALQNLGTSKEYKNENEAARTLSRLWRELTRLPTKKLYKKEYNRRIEMFRASLLALQVPDEEVQMMEDKAGVTPPKVALESFKKLIEEGEEALKSNEFAKALELYQKATLIPSLLPFHQGIAYEKCSTCNLQLSDKAKQEENNCETMEYLLQAYLDAKVASNLNEMSWQAQHLIAQCFQRGKDRENAIYHLKSALDISPTEKKVKTDLDSCKVLSDSQDIPGNDSHVFPFMAQITISKILNLVQSGTEKKLTEEKYNKLRDTLKDHVFQGRIYAARETESNTEDLRNMSSYTPKDYFHKLENILLGSAQVLQQQFRTRWKKNTGETWESTEEQGKKFVDGEGKSVFKDATKSQKTMIKRGCLNEWELTTVAEALQNLGTSKEYKNENEAARTLSRLWRELNRLPTQKLYKKEYNRRIEMFRASLLALQVPDEEVQMMEDKAGVTPPKVALESFKKLIEEGEEALKSNEFAKALELYQKATLIPSLLSFHQGIAYEKCSTCNLQLSDKAKQEENNCETMEYLLQAYLDAKVAANINKTSCAAQHLIAQCFQRGNDSENATYHLQSALDISPTAKEVKIDLDSCKALSESQDIQDNDKIIDSHDLPFIAYVKAPEILKLFQTGTGKKLAEEEHIKLKDTLNEHVFKGRDYTIIGEALESGLSGIKTDSAEAVRHYAKASHAKYADGIRYLGLCYQLGNGIKKDYKKAFNLILEAAQMPAYVTIPGIPNFKAVNDGVSRAQYYLGTFYADGVMTEKDHQKAAAWFKKSIENGNVEKESVYLLGLLYIAGQGLEKNWKTAEMYFKEGVKLGIPGASRVLITYYIDQLEVEKGKEVFKIWSEFKFDGLIKYFFEALLKSGALLRQKYEDQVLAYEKENQLETNEMTFLERLHRYSIATSDEECKCALAYKQTKIYDNLH</sequence>
<evidence type="ECO:0000313" key="2">
    <source>
        <dbReference type="EMBL" id="CAL8131373.1"/>
    </source>
</evidence>
<dbReference type="SUPFAM" id="SSF48452">
    <property type="entry name" value="TPR-like"/>
    <property type="match status" value="2"/>
</dbReference>
<gene>
    <name evidence="2" type="ORF">ODALV1_LOCUS24151</name>
</gene>
<protein>
    <submittedName>
        <fullName evidence="2">Uncharacterized protein</fullName>
    </submittedName>
</protein>
<dbReference type="EMBL" id="CAXLJM020000087">
    <property type="protein sequence ID" value="CAL8131373.1"/>
    <property type="molecule type" value="Genomic_DNA"/>
</dbReference>
<name>A0ABP1RN57_9HEXA</name>
<accession>A0ABP1RN57</accession>
<dbReference type="SUPFAM" id="SSF81901">
    <property type="entry name" value="HCP-like"/>
    <property type="match status" value="1"/>
</dbReference>
<dbReference type="PANTHER" id="PTHR11102:SF160">
    <property type="entry name" value="ERAD-ASSOCIATED E3 UBIQUITIN-PROTEIN LIGASE COMPONENT HRD3"/>
    <property type="match status" value="1"/>
</dbReference>
<dbReference type="Gene3D" id="1.25.40.10">
    <property type="entry name" value="Tetratricopeptide repeat domain"/>
    <property type="match status" value="3"/>
</dbReference>
<dbReference type="InterPro" id="IPR050767">
    <property type="entry name" value="Sel1_AlgK"/>
</dbReference>
<dbReference type="InterPro" id="IPR006597">
    <property type="entry name" value="Sel1-like"/>
</dbReference>
<organism evidence="2 3">
    <name type="scientific">Orchesella dallaii</name>
    <dbReference type="NCBI Taxonomy" id="48710"/>
    <lineage>
        <taxon>Eukaryota</taxon>
        <taxon>Metazoa</taxon>
        <taxon>Ecdysozoa</taxon>
        <taxon>Arthropoda</taxon>
        <taxon>Hexapoda</taxon>
        <taxon>Collembola</taxon>
        <taxon>Entomobryomorpha</taxon>
        <taxon>Entomobryoidea</taxon>
        <taxon>Orchesellidae</taxon>
        <taxon>Orchesellinae</taxon>
        <taxon>Orchesella</taxon>
    </lineage>
</organism>
<comment type="similarity">
    <text evidence="1">Belongs to the sel-1 family.</text>
</comment>
<reference evidence="2 3" key="1">
    <citation type="submission" date="2024-08" db="EMBL/GenBank/DDBJ databases">
        <authorList>
            <person name="Cucini C."/>
            <person name="Frati F."/>
        </authorList>
    </citation>
    <scope>NUCLEOTIDE SEQUENCE [LARGE SCALE GENOMIC DNA]</scope>
</reference>
<dbReference type="Proteomes" id="UP001642540">
    <property type="component" value="Unassembled WGS sequence"/>
</dbReference>
<comment type="caution">
    <text evidence="2">The sequence shown here is derived from an EMBL/GenBank/DDBJ whole genome shotgun (WGS) entry which is preliminary data.</text>
</comment>
<evidence type="ECO:0000313" key="3">
    <source>
        <dbReference type="Proteomes" id="UP001642540"/>
    </source>
</evidence>
<dbReference type="SMART" id="SM00028">
    <property type="entry name" value="TPR"/>
    <property type="match status" value="4"/>
</dbReference>
<keyword evidence="3" id="KW-1185">Reference proteome</keyword>
<dbReference type="InterPro" id="IPR019734">
    <property type="entry name" value="TPR_rpt"/>
</dbReference>
<dbReference type="SMART" id="SM00671">
    <property type="entry name" value="SEL1"/>
    <property type="match status" value="6"/>
</dbReference>
<dbReference type="Pfam" id="PF08238">
    <property type="entry name" value="Sel1"/>
    <property type="match status" value="7"/>
</dbReference>
<dbReference type="InterPro" id="IPR011990">
    <property type="entry name" value="TPR-like_helical_dom_sf"/>
</dbReference>
<proteinExistence type="inferred from homology"/>
<evidence type="ECO:0000256" key="1">
    <source>
        <dbReference type="ARBA" id="ARBA00038101"/>
    </source>
</evidence>
<dbReference type="PANTHER" id="PTHR11102">
    <property type="entry name" value="SEL-1-LIKE PROTEIN"/>
    <property type="match status" value="1"/>
</dbReference>